<keyword evidence="3" id="KW-0804">Transcription</keyword>
<dbReference type="Gene3D" id="2.60.120.10">
    <property type="entry name" value="Jelly Rolls"/>
    <property type="match status" value="1"/>
</dbReference>
<gene>
    <name evidence="5" type="ORF">C8P70_10935</name>
</gene>
<dbReference type="InterPro" id="IPR018060">
    <property type="entry name" value="HTH_AraC"/>
</dbReference>
<evidence type="ECO:0000313" key="5">
    <source>
        <dbReference type="EMBL" id="TDS60178.1"/>
    </source>
</evidence>
<dbReference type="SUPFAM" id="SSF46689">
    <property type="entry name" value="Homeodomain-like"/>
    <property type="match status" value="1"/>
</dbReference>
<dbReference type="Gene3D" id="1.10.10.60">
    <property type="entry name" value="Homeodomain-like"/>
    <property type="match status" value="1"/>
</dbReference>
<evidence type="ECO:0000259" key="4">
    <source>
        <dbReference type="PROSITE" id="PS01124"/>
    </source>
</evidence>
<accession>A0A4R7F0A2</accession>
<dbReference type="GO" id="GO:0003700">
    <property type="term" value="F:DNA-binding transcription factor activity"/>
    <property type="evidence" value="ECO:0007669"/>
    <property type="project" value="InterPro"/>
</dbReference>
<dbReference type="SUPFAM" id="SSF51215">
    <property type="entry name" value="Regulatory protein AraC"/>
    <property type="match status" value="1"/>
</dbReference>
<keyword evidence="2 5" id="KW-0238">DNA-binding</keyword>
<keyword evidence="1" id="KW-0805">Transcription regulation</keyword>
<dbReference type="RefSeq" id="WP_133712254.1">
    <property type="nucleotide sequence ID" value="NZ_SOAG01000009.1"/>
</dbReference>
<keyword evidence="6" id="KW-1185">Reference proteome</keyword>
<evidence type="ECO:0000256" key="2">
    <source>
        <dbReference type="ARBA" id="ARBA00023125"/>
    </source>
</evidence>
<feature type="domain" description="HTH araC/xylS-type" evidence="4">
    <location>
        <begin position="190"/>
        <end position="288"/>
    </location>
</feature>
<evidence type="ECO:0000256" key="3">
    <source>
        <dbReference type="ARBA" id="ARBA00023163"/>
    </source>
</evidence>
<dbReference type="InterPro" id="IPR009057">
    <property type="entry name" value="Homeodomain-like_sf"/>
</dbReference>
<organism evidence="5 6">
    <name type="scientific">Myroides indicus</name>
    <dbReference type="NCBI Taxonomy" id="1323422"/>
    <lineage>
        <taxon>Bacteria</taxon>
        <taxon>Pseudomonadati</taxon>
        <taxon>Bacteroidota</taxon>
        <taxon>Flavobacteriia</taxon>
        <taxon>Flavobacteriales</taxon>
        <taxon>Flavobacteriaceae</taxon>
        <taxon>Myroides</taxon>
    </lineage>
</organism>
<dbReference type="OrthoDB" id="1096411at2"/>
<dbReference type="GO" id="GO:0043565">
    <property type="term" value="F:sequence-specific DNA binding"/>
    <property type="evidence" value="ECO:0007669"/>
    <property type="project" value="InterPro"/>
</dbReference>
<evidence type="ECO:0000256" key="1">
    <source>
        <dbReference type="ARBA" id="ARBA00023015"/>
    </source>
</evidence>
<dbReference type="AlphaFoldDB" id="A0A4R7F0A2"/>
<reference evidence="5 6" key="1">
    <citation type="submission" date="2019-03" db="EMBL/GenBank/DDBJ databases">
        <title>Genomic Encyclopedia of Archaeal and Bacterial Type Strains, Phase II (KMG-II): from individual species to whole genera.</title>
        <authorList>
            <person name="Goeker M."/>
        </authorList>
    </citation>
    <scope>NUCLEOTIDE SEQUENCE [LARGE SCALE GENOMIC DNA]</scope>
    <source>
        <strain evidence="5 6">DSM 28213</strain>
    </source>
</reference>
<dbReference type="InterPro" id="IPR003313">
    <property type="entry name" value="AraC-bd"/>
</dbReference>
<dbReference type="PANTHER" id="PTHR43280:SF32">
    <property type="entry name" value="TRANSCRIPTIONAL REGULATORY PROTEIN"/>
    <property type="match status" value="1"/>
</dbReference>
<dbReference type="Pfam" id="PF02311">
    <property type="entry name" value="AraC_binding"/>
    <property type="match status" value="1"/>
</dbReference>
<sequence>MDEIDILQIGDLVHHKEEISFYANTIPNHLLINHSRIEKPHKHNFYTSMIFTAGSGTHEIDFNRYIVKPGTVFTLAPGQTHSWELSDDINGYIFFHNQEFFDLFFVRETLREYPVFRSIFFPNGICLSDEHQHHITNYFKRMLEEVKRDYWRKDMMLVNLTVQFYIEINRILLSGERFQKTNSPYNLHFQRFEDLLEQHFIQEKSALFYAEKLNLSPKHLNRICKATVNQTTTEVIWNRVLLETKRMLIYSRKNFAEIASVLGCDDYSYFSKVFKRKTGATPKDFLKHYE</sequence>
<evidence type="ECO:0000313" key="6">
    <source>
        <dbReference type="Proteomes" id="UP000295215"/>
    </source>
</evidence>
<comment type="caution">
    <text evidence="5">The sequence shown here is derived from an EMBL/GenBank/DDBJ whole genome shotgun (WGS) entry which is preliminary data.</text>
</comment>
<dbReference type="EMBL" id="SOAG01000009">
    <property type="protein sequence ID" value="TDS60178.1"/>
    <property type="molecule type" value="Genomic_DNA"/>
</dbReference>
<dbReference type="SMART" id="SM00342">
    <property type="entry name" value="HTH_ARAC"/>
    <property type="match status" value="1"/>
</dbReference>
<dbReference type="PROSITE" id="PS01124">
    <property type="entry name" value="HTH_ARAC_FAMILY_2"/>
    <property type="match status" value="1"/>
</dbReference>
<name>A0A4R7F0A2_9FLAO</name>
<dbReference type="Pfam" id="PF12833">
    <property type="entry name" value="HTH_18"/>
    <property type="match status" value="1"/>
</dbReference>
<dbReference type="Proteomes" id="UP000295215">
    <property type="component" value="Unassembled WGS sequence"/>
</dbReference>
<dbReference type="InterPro" id="IPR014710">
    <property type="entry name" value="RmlC-like_jellyroll"/>
</dbReference>
<dbReference type="InterPro" id="IPR037923">
    <property type="entry name" value="HTH-like"/>
</dbReference>
<proteinExistence type="predicted"/>
<dbReference type="PANTHER" id="PTHR43280">
    <property type="entry name" value="ARAC-FAMILY TRANSCRIPTIONAL REGULATOR"/>
    <property type="match status" value="1"/>
</dbReference>
<protein>
    <submittedName>
        <fullName evidence="5">AraC-like DNA-binding protein</fullName>
    </submittedName>
</protein>